<dbReference type="SMART" id="SM00028">
    <property type="entry name" value="TPR"/>
    <property type="match status" value="3"/>
</dbReference>
<feature type="compositionally biased region" description="Polar residues" evidence="1">
    <location>
        <begin position="135"/>
        <end position="155"/>
    </location>
</feature>
<dbReference type="OrthoDB" id="5406098at2"/>
<sequence length="430" mass="46701">MSVINKMLKDLDKRQQPHGLESMATPQIAHKANAMSKRPLVLTSLLSLVIGGLVVFLATGLLQPNAEADSQANQMSAQSSTSTSDVKKLLESSKSDGTLVKTKAEVSVEPKLGVTVLTPSQKAPTIQTSTIAASTVSEATKTKSSVPTEATTQVIGRSEPTVKQADVVKSASSLQANTRPDEQNKRQTIQNRSSSDKTQHAVANEAAASTVKMSVAPASKRSSELYSSGNMAVKEVKLSPEQLAQKQMMLATDAQQQGLHSDALTYYEAALAYNPALHQARRLAAALYYGQNKLAQAAKLLEQGQLLFPQEYEFSLLLARVQQAAGQNEQALKSLAMIPDASELAIKKWHQQSDLAQKQQDYPVAEQSFRQLAKHEPYQGRWWMGLGYALDAQQKYTEAKLAYNQALSQGNLSAQAKVYVDNRLLQLGAY</sequence>
<keyword evidence="2" id="KW-0812">Transmembrane</keyword>
<dbReference type="eggNOG" id="COG0457">
    <property type="taxonomic scope" value="Bacteria"/>
</dbReference>
<dbReference type="RefSeq" id="WP_012278909.1">
    <property type="nucleotide sequence ID" value="NC_010334.1"/>
</dbReference>
<dbReference type="Pfam" id="PF13432">
    <property type="entry name" value="TPR_16"/>
    <property type="match status" value="1"/>
</dbReference>
<feature type="transmembrane region" description="Helical" evidence="2">
    <location>
        <begin position="40"/>
        <end position="62"/>
    </location>
</feature>
<keyword evidence="2" id="KW-0472">Membrane</keyword>
<dbReference type="SUPFAM" id="SSF48452">
    <property type="entry name" value="TPR-like"/>
    <property type="match status" value="1"/>
</dbReference>
<name>B0TVT8_SHEHH</name>
<organism evidence="3 4">
    <name type="scientific">Shewanella halifaxensis (strain HAW-EB4)</name>
    <dbReference type="NCBI Taxonomy" id="458817"/>
    <lineage>
        <taxon>Bacteria</taxon>
        <taxon>Pseudomonadati</taxon>
        <taxon>Pseudomonadota</taxon>
        <taxon>Gammaproteobacteria</taxon>
        <taxon>Alteromonadales</taxon>
        <taxon>Shewanellaceae</taxon>
        <taxon>Shewanella</taxon>
    </lineage>
</organism>
<dbReference type="HOGENOM" id="CLU_053124_0_0_6"/>
<proteinExistence type="predicted"/>
<evidence type="ECO:0000256" key="1">
    <source>
        <dbReference type="SAM" id="MobiDB-lite"/>
    </source>
</evidence>
<evidence type="ECO:0000256" key="2">
    <source>
        <dbReference type="SAM" id="Phobius"/>
    </source>
</evidence>
<dbReference type="STRING" id="458817.Shal_3851"/>
<evidence type="ECO:0000313" key="4">
    <source>
        <dbReference type="Proteomes" id="UP000001317"/>
    </source>
</evidence>
<keyword evidence="2" id="KW-1133">Transmembrane helix</keyword>
<dbReference type="InterPro" id="IPR019734">
    <property type="entry name" value="TPR_rpt"/>
</dbReference>
<protein>
    <submittedName>
        <fullName evidence="3">TPR repeat-containing protein</fullName>
    </submittedName>
</protein>
<feature type="region of interest" description="Disordered" evidence="1">
    <location>
        <begin position="135"/>
        <end position="215"/>
    </location>
</feature>
<dbReference type="Proteomes" id="UP000001317">
    <property type="component" value="Chromosome"/>
</dbReference>
<keyword evidence="4" id="KW-1185">Reference proteome</keyword>
<evidence type="ECO:0000313" key="3">
    <source>
        <dbReference type="EMBL" id="ABZ78391.1"/>
    </source>
</evidence>
<dbReference type="Gene3D" id="1.25.40.10">
    <property type="entry name" value="Tetratricopeptide repeat domain"/>
    <property type="match status" value="2"/>
</dbReference>
<gene>
    <name evidence="3" type="ordered locus">Shal_3851</name>
</gene>
<accession>B0TVT8</accession>
<dbReference type="KEGG" id="shl:Shal_3851"/>
<dbReference type="EMBL" id="CP000931">
    <property type="protein sequence ID" value="ABZ78391.1"/>
    <property type="molecule type" value="Genomic_DNA"/>
</dbReference>
<reference evidence="3" key="1">
    <citation type="submission" date="2008-01" db="EMBL/GenBank/DDBJ databases">
        <title>Complete sequence of Shewanella halifaxensis HAW-EB4.</title>
        <authorList>
            <consortium name="US DOE Joint Genome Institute"/>
            <person name="Copeland A."/>
            <person name="Lucas S."/>
            <person name="Lapidus A."/>
            <person name="Glavina del Rio T."/>
            <person name="Dalin E."/>
            <person name="Tice H."/>
            <person name="Bruce D."/>
            <person name="Goodwin L."/>
            <person name="Pitluck S."/>
            <person name="Sims D."/>
            <person name="Brettin T."/>
            <person name="Detter J.C."/>
            <person name="Han C."/>
            <person name="Kuske C.R."/>
            <person name="Schmutz J."/>
            <person name="Larimer F."/>
            <person name="Land M."/>
            <person name="Hauser L."/>
            <person name="Kyrpides N."/>
            <person name="Kim E."/>
            <person name="Zhao J.-S."/>
            <person name="Richardson P."/>
        </authorList>
    </citation>
    <scope>NUCLEOTIDE SEQUENCE [LARGE SCALE GENOMIC DNA]</scope>
    <source>
        <strain evidence="3">HAW-EB4</strain>
    </source>
</reference>
<dbReference type="Pfam" id="PF14559">
    <property type="entry name" value="TPR_19"/>
    <property type="match status" value="1"/>
</dbReference>
<dbReference type="AlphaFoldDB" id="B0TVT8"/>
<dbReference type="InterPro" id="IPR011990">
    <property type="entry name" value="TPR-like_helical_dom_sf"/>
</dbReference>